<name>A0A2J6QAQ1_9HELO</name>
<dbReference type="EMBL" id="KZ613475">
    <property type="protein sequence ID" value="PMD23325.1"/>
    <property type="molecule type" value="Genomic_DNA"/>
</dbReference>
<accession>A0A2J6QAQ1</accession>
<dbReference type="AlphaFoldDB" id="A0A2J6QAQ1"/>
<feature type="region of interest" description="Disordered" evidence="1">
    <location>
        <begin position="65"/>
        <end position="85"/>
    </location>
</feature>
<evidence type="ECO:0000313" key="3">
    <source>
        <dbReference type="Proteomes" id="UP000235672"/>
    </source>
</evidence>
<reference evidence="2 3" key="1">
    <citation type="submission" date="2016-05" db="EMBL/GenBank/DDBJ databases">
        <title>A degradative enzymes factory behind the ericoid mycorrhizal symbiosis.</title>
        <authorList>
            <consortium name="DOE Joint Genome Institute"/>
            <person name="Martino E."/>
            <person name="Morin E."/>
            <person name="Grelet G."/>
            <person name="Kuo A."/>
            <person name="Kohler A."/>
            <person name="Daghino S."/>
            <person name="Barry K."/>
            <person name="Choi C."/>
            <person name="Cichocki N."/>
            <person name="Clum A."/>
            <person name="Copeland A."/>
            <person name="Hainaut M."/>
            <person name="Haridas S."/>
            <person name="Labutti K."/>
            <person name="Lindquist E."/>
            <person name="Lipzen A."/>
            <person name="Khouja H.-R."/>
            <person name="Murat C."/>
            <person name="Ohm R."/>
            <person name="Olson A."/>
            <person name="Spatafora J."/>
            <person name="Veneault-Fourrey C."/>
            <person name="Henrissat B."/>
            <person name="Grigoriev I."/>
            <person name="Martin F."/>
            <person name="Perotto S."/>
        </authorList>
    </citation>
    <scope>NUCLEOTIDE SEQUENCE [LARGE SCALE GENOMIC DNA]</scope>
    <source>
        <strain evidence="2 3">UAMH 7357</strain>
    </source>
</reference>
<evidence type="ECO:0000313" key="2">
    <source>
        <dbReference type="EMBL" id="PMD23325.1"/>
    </source>
</evidence>
<gene>
    <name evidence="2" type="ORF">NA56DRAFT_67520</name>
</gene>
<protein>
    <submittedName>
        <fullName evidence="2">Uncharacterized protein</fullName>
    </submittedName>
</protein>
<proteinExistence type="predicted"/>
<keyword evidence="3" id="KW-1185">Reference proteome</keyword>
<dbReference type="Proteomes" id="UP000235672">
    <property type="component" value="Unassembled WGS sequence"/>
</dbReference>
<sequence>MEDTQALAPYELGSSEIVSENNPRFRDVARRLSELQKSAGVAPIPISQSIKPFSPSYMALEKKGLAEQAPRNPNSNYLGHRAKQERPKVPDALNCGLWLYGLHPETTVEDLLGKNGAIQTGAVYALNLVLPQNGYPTAAASLYFMRHSGAELLMSQANSPSGILIRGERIKVRYNQHGQEQYPYLDRSRVLLVRGPAQEMTREFWEAFFRECVEYQLSHVRQRREGGHILMEFGFARVDGQAYSLKIAIEKQEKFRGIFKVEFAPDPCDPDVPGL</sequence>
<evidence type="ECO:0000256" key="1">
    <source>
        <dbReference type="SAM" id="MobiDB-lite"/>
    </source>
</evidence>
<organism evidence="2 3">
    <name type="scientific">Hyaloscypha hepaticicola</name>
    <dbReference type="NCBI Taxonomy" id="2082293"/>
    <lineage>
        <taxon>Eukaryota</taxon>
        <taxon>Fungi</taxon>
        <taxon>Dikarya</taxon>
        <taxon>Ascomycota</taxon>
        <taxon>Pezizomycotina</taxon>
        <taxon>Leotiomycetes</taxon>
        <taxon>Helotiales</taxon>
        <taxon>Hyaloscyphaceae</taxon>
        <taxon>Hyaloscypha</taxon>
    </lineage>
</organism>
<dbReference type="OrthoDB" id="3508416at2759"/>